<evidence type="ECO:0000313" key="1">
    <source>
        <dbReference type="EMBL" id="AEH45257.1"/>
    </source>
</evidence>
<dbReference type="PROSITE" id="PS51197">
    <property type="entry name" value="HTH_RRF2_2"/>
    <property type="match status" value="1"/>
</dbReference>
<dbReference type="KEGG" id="tid:Thein_1391"/>
<dbReference type="PANTHER" id="PTHR33221">
    <property type="entry name" value="WINGED HELIX-TURN-HELIX TRANSCRIPTIONAL REGULATOR, RRF2 FAMILY"/>
    <property type="match status" value="1"/>
</dbReference>
<reference evidence="1 2" key="2">
    <citation type="journal article" date="2012" name="Stand. Genomic Sci.">
        <title>Complete genome sequence of the thermophilic sulfate-reducing ocean bacterium Thermodesulfatator indicus type strain (CIR29812(T)).</title>
        <authorList>
            <person name="Anderson I."/>
            <person name="Saunders E."/>
            <person name="Lapidus A."/>
            <person name="Nolan M."/>
            <person name="Lucas S."/>
            <person name="Tice H."/>
            <person name="Del Rio T.G."/>
            <person name="Cheng J.F."/>
            <person name="Han C."/>
            <person name="Tapia R."/>
            <person name="Goodwin L.A."/>
            <person name="Pitluck S."/>
            <person name="Liolios K."/>
            <person name="Mavromatis K."/>
            <person name="Pagani I."/>
            <person name="Ivanova N."/>
            <person name="Mikhailova N."/>
            <person name="Pati A."/>
            <person name="Chen A."/>
            <person name="Palaniappan K."/>
            <person name="Land M."/>
            <person name="Hauser L."/>
            <person name="Jeffries C.D."/>
            <person name="Chang Y.J."/>
            <person name="Brambilla E.M."/>
            <person name="Rohde M."/>
            <person name="Spring S."/>
            <person name="Goker M."/>
            <person name="Detter J.C."/>
            <person name="Woyke T."/>
            <person name="Bristow J."/>
            <person name="Eisen J.A."/>
            <person name="Markowitz V."/>
            <person name="Hugenholtz P."/>
            <person name="Kyrpides N.C."/>
            <person name="Klenk H.P."/>
        </authorList>
    </citation>
    <scope>NUCLEOTIDE SEQUENCE [LARGE SCALE GENOMIC DNA]</scope>
    <source>
        <strain evidence="2">DSM 15286 / JCM 11887 / CIR29812</strain>
    </source>
</reference>
<dbReference type="PANTHER" id="PTHR33221:SF15">
    <property type="entry name" value="HTH-TYPE TRANSCRIPTIONAL REGULATOR YWGB-RELATED"/>
    <property type="match status" value="1"/>
</dbReference>
<protein>
    <submittedName>
        <fullName evidence="1">Transcriptional regulator, BadM/Rrf2 family</fullName>
    </submittedName>
</protein>
<evidence type="ECO:0000313" key="2">
    <source>
        <dbReference type="Proteomes" id="UP000006793"/>
    </source>
</evidence>
<dbReference type="InterPro" id="IPR036390">
    <property type="entry name" value="WH_DNA-bd_sf"/>
</dbReference>
<dbReference type="NCBIfam" id="TIGR00738">
    <property type="entry name" value="rrf2_super"/>
    <property type="match status" value="1"/>
</dbReference>
<accession>F8A986</accession>
<dbReference type="InterPro" id="IPR000944">
    <property type="entry name" value="Tscrpt_reg_Rrf2"/>
</dbReference>
<dbReference type="SUPFAM" id="SSF46785">
    <property type="entry name" value="Winged helix' DNA-binding domain"/>
    <property type="match status" value="1"/>
</dbReference>
<organism evidence="1 2">
    <name type="scientific">Thermodesulfatator indicus (strain DSM 15286 / JCM 11887 / CIR29812)</name>
    <dbReference type="NCBI Taxonomy" id="667014"/>
    <lineage>
        <taxon>Bacteria</taxon>
        <taxon>Pseudomonadati</taxon>
        <taxon>Thermodesulfobacteriota</taxon>
        <taxon>Thermodesulfobacteria</taxon>
        <taxon>Thermodesulfobacteriales</taxon>
        <taxon>Thermodesulfatatoraceae</taxon>
        <taxon>Thermodesulfatator</taxon>
    </lineage>
</organism>
<proteinExistence type="predicted"/>
<dbReference type="Proteomes" id="UP000006793">
    <property type="component" value="Chromosome"/>
</dbReference>
<dbReference type="InterPro" id="IPR036388">
    <property type="entry name" value="WH-like_DNA-bd_sf"/>
</dbReference>
<dbReference type="GO" id="GO:0005829">
    <property type="term" value="C:cytosol"/>
    <property type="evidence" value="ECO:0007669"/>
    <property type="project" value="TreeGrafter"/>
</dbReference>
<keyword evidence="2" id="KW-1185">Reference proteome</keyword>
<dbReference type="InParanoid" id="F8A986"/>
<dbReference type="PROSITE" id="PS01332">
    <property type="entry name" value="HTH_RRF2_1"/>
    <property type="match status" value="1"/>
</dbReference>
<dbReference type="STRING" id="667014.Thein_1391"/>
<dbReference type="OrthoDB" id="9800519at2"/>
<dbReference type="AlphaFoldDB" id="F8A986"/>
<dbReference type="GO" id="GO:0003700">
    <property type="term" value="F:DNA-binding transcription factor activity"/>
    <property type="evidence" value="ECO:0007669"/>
    <property type="project" value="TreeGrafter"/>
</dbReference>
<gene>
    <name evidence="1" type="ordered locus">Thein_1391</name>
</gene>
<dbReference type="Gene3D" id="1.10.10.10">
    <property type="entry name" value="Winged helix-like DNA-binding domain superfamily/Winged helix DNA-binding domain"/>
    <property type="match status" value="1"/>
</dbReference>
<dbReference type="RefSeq" id="WP_013907999.1">
    <property type="nucleotide sequence ID" value="NC_015681.1"/>
</dbReference>
<name>F8A986_THEID</name>
<dbReference type="HOGENOM" id="CLU_107144_1_0_0"/>
<dbReference type="EMBL" id="CP002683">
    <property type="protein sequence ID" value="AEH45257.1"/>
    <property type="molecule type" value="Genomic_DNA"/>
</dbReference>
<dbReference type="eggNOG" id="COG1959">
    <property type="taxonomic scope" value="Bacteria"/>
</dbReference>
<reference evidence="2" key="1">
    <citation type="submission" date="2011-04" db="EMBL/GenBank/DDBJ databases">
        <title>The complete genome of Thermodesulfatator indicus DSM 15286.</title>
        <authorList>
            <person name="Lucas S."/>
            <person name="Copeland A."/>
            <person name="Lapidus A."/>
            <person name="Bruce D."/>
            <person name="Goodwin L."/>
            <person name="Pitluck S."/>
            <person name="Peters L."/>
            <person name="Kyrpides N."/>
            <person name="Mavromatis K."/>
            <person name="Pagani I."/>
            <person name="Ivanova N."/>
            <person name="Saunders L."/>
            <person name="Detter J.C."/>
            <person name="Tapia R."/>
            <person name="Han C."/>
            <person name="Land M."/>
            <person name="Hauser L."/>
            <person name="Markowitz V."/>
            <person name="Cheng J.-F."/>
            <person name="Hugenholtz P."/>
            <person name="Woyke T."/>
            <person name="Wu D."/>
            <person name="Spring S."/>
            <person name="Schroeder M."/>
            <person name="Brambilla E."/>
            <person name="Klenk H.-P."/>
            <person name="Eisen J.A."/>
        </authorList>
    </citation>
    <scope>NUCLEOTIDE SEQUENCE [LARGE SCALE GENOMIC DNA]</scope>
    <source>
        <strain evidence="2">DSM 15286 / JCM 11887 / CIR29812</strain>
    </source>
</reference>
<sequence length="145" mass="15895">MAGPILRISDALALGLHAMAYLSLEPKKAKRVKEIAIKLKASEAHLSKVLQALARAGLLKATRGPKGGYMLNKKPEEISLLDIYEVISGPLEDQRCLFKKPLCDGKNCILGDLLSSVNQLVKEHFSKTTLIAAQKINFLEEEKDA</sequence>
<dbReference type="Pfam" id="PF02082">
    <property type="entry name" value="Rrf2"/>
    <property type="match status" value="1"/>
</dbReference>
<dbReference type="PaxDb" id="667014-Thein_1391"/>
<dbReference type="InterPro" id="IPR030489">
    <property type="entry name" value="TR_Rrf2-type_CS"/>
</dbReference>